<dbReference type="Proteomes" id="UP000290106">
    <property type="component" value="Unassembled WGS sequence"/>
</dbReference>
<dbReference type="InterPro" id="IPR036938">
    <property type="entry name" value="PAP2/HPO_sf"/>
</dbReference>
<gene>
    <name evidence="2" type="ORF">ETP43_10375</name>
</gene>
<sequence>MSTGTRIKRVIPVALYTVFYLLCFSYLENRHVRYHIIDSSLDDKIPFCEYFIIPYFLWFLYITVTIGYFLLFNENTTEFWSLILNLAIGMTLFLIVSYVYPNGLNIRPTEFSNDSIFTRMVQFLYRTDTPTNVLPSIHVYNSVAAFSAIHTCKKLQKHKGIRIGAFILTTLIILSTMFLKQHSIADVATGITCAVATHVLFYARVTEKQGAKAKQRSPLHQHDTHM</sequence>
<accession>A0A4Q1RIL9</accession>
<feature type="transmembrane region" description="Helical" evidence="1">
    <location>
        <begin position="47"/>
        <end position="73"/>
    </location>
</feature>
<feature type="transmembrane region" description="Helical" evidence="1">
    <location>
        <begin position="184"/>
        <end position="205"/>
    </location>
</feature>
<dbReference type="EMBL" id="SDKC01000001">
    <property type="protein sequence ID" value="RXS75581.1"/>
    <property type="molecule type" value="Genomic_DNA"/>
</dbReference>
<reference evidence="2 3" key="1">
    <citation type="submission" date="2019-01" db="EMBL/GenBank/DDBJ databases">
        <title>Blautia sp. nov. KGMB01111 isolated human feces.</title>
        <authorList>
            <person name="Park J.-E."/>
            <person name="Kim J.-S."/>
            <person name="Park S.-H."/>
        </authorList>
    </citation>
    <scope>NUCLEOTIDE SEQUENCE [LARGE SCALE GENOMIC DNA]</scope>
    <source>
        <strain evidence="2 3">KGMB01111</strain>
    </source>
</reference>
<keyword evidence="1" id="KW-1133">Transmembrane helix</keyword>
<feature type="transmembrane region" description="Helical" evidence="1">
    <location>
        <begin position="79"/>
        <end position="100"/>
    </location>
</feature>
<evidence type="ECO:0000313" key="3">
    <source>
        <dbReference type="Proteomes" id="UP000290106"/>
    </source>
</evidence>
<dbReference type="Gene3D" id="1.20.144.10">
    <property type="entry name" value="Phosphatidic acid phosphatase type 2/haloperoxidase"/>
    <property type="match status" value="1"/>
</dbReference>
<keyword evidence="1" id="KW-0812">Transmembrane</keyword>
<feature type="transmembrane region" description="Helical" evidence="1">
    <location>
        <begin position="160"/>
        <end position="178"/>
    </location>
</feature>
<keyword evidence="3" id="KW-1185">Reference proteome</keyword>
<dbReference type="OrthoDB" id="9790723at2"/>
<name>A0A4Q1RIL9_9FIRM</name>
<feature type="transmembrane region" description="Helical" evidence="1">
    <location>
        <begin position="6"/>
        <end position="27"/>
    </location>
</feature>
<keyword evidence="1" id="KW-0472">Membrane</keyword>
<evidence type="ECO:0000256" key="1">
    <source>
        <dbReference type="SAM" id="Phobius"/>
    </source>
</evidence>
<organism evidence="2 3">
    <name type="scientific">Blautia faecicola</name>
    <dbReference type="NCBI Taxonomy" id="2509240"/>
    <lineage>
        <taxon>Bacteria</taxon>
        <taxon>Bacillati</taxon>
        <taxon>Bacillota</taxon>
        <taxon>Clostridia</taxon>
        <taxon>Lachnospirales</taxon>
        <taxon>Lachnospiraceae</taxon>
        <taxon>Blautia</taxon>
    </lineage>
</organism>
<dbReference type="RefSeq" id="WP_022399594.1">
    <property type="nucleotide sequence ID" value="NZ_SDKC01000001.1"/>
</dbReference>
<dbReference type="AlphaFoldDB" id="A0A4Q1RIL9"/>
<evidence type="ECO:0000313" key="2">
    <source>
        <dbReference type="EMBL" id="RXS75581.1"/>
    </source>
</evidence>
<proteinExistence type="predicted"/>
<comment type="caution">
    <text evidence="2">The sequence shown here is derived from an EMBL/GenBank/DDBJ whole genome shotgun (WGS) entry which is preliminary data.</text>
</comment>
<protein>
    <submittedName>
        <fullName evidence="2">Phosphatase PAP2 family protein</fullName>
    </submittedName>
</protein>
<dbReference type="SUPFAM" id="SSF48317">
    <property type="entry name" value="Acid phosphatase/Vanadium-dependent haloperoxidase"/>
    <property type="match status" value="1"/>
</dbReference>